<evidence type="ECO:0000313" key="2">
    <source>
        <dbReference type="EMBL" id="CAH1438042.1"/>
    </source>
</evidence>
<feature type="region of interest" description="Disordered" evidence="1">
    <location>
        <begin position="1"/>
        <end position="40"/>
    </location>
</feature>
<reference evidence="2 3" key="1">
    <citation type="submission" date="2022-01" db="EMBL/GenBank/DDBJ databases">
        <authorList>
            <person name="Xiong W."/>
            <person name="Schranz E."/>
        </authorList>
    </citation>
    <scope>NUCLEOTIDE SEQUENCE [LARGE SCALE GENOMIC DNA]</scope>
</reference>
<organism evidence="2 3">
    <name type="scientific">Lactuca virosa</name>
    <dbReference type="NCBI Taxonomy" id="75947"/>
    <lineage>
        <taxon>Eukaryota</taxon>
        <taxon>Viridiplantae</taxon>
        <taxon>Streptophyta</taxon>
        <taxon>Embryophyta</taxon>
        <taxon>Tracheophyta</taxon>
        <taxon>Spermatophyta</taxon>
        <taxon>Magnoliopsida</taxon>
        <taxon>eudicotyledons</taxon>
        <taxon>Gunneridae</taxon>
        <taxon>Pentapetalae</taxon>
        <taxon>asterids</taxon>
        <taxon>campanulids</taxon>
        <taxon>Asterales</taxon>
        <taxon>Asteraceae</taxon>
        <taxon>Cichorioideae</taxon>
        <taxon>Cichorieae</taxon>
        <taxon>Lactucinae</taxon>
        <taxon>Lactuca</taxon>
    </lineage>
</organism>
<dbReference type="EMBL" id="CAKMRJ010004445">
    <property type="protein sequence ID" value="CAH1438042.1"/>
    <property type="molecule type" value="Genomic_DNA"/>
</dbReference>
<gene>
    <name evidence="2" type="ORF">LVIROSA_LOCUS24324</name>
</gene>
<sequence length="91" mass="10251">MRAFRPSNATENSHEAKSNIHELDECKPESEGEGNGIEDSVYLLPPSEHFLRTVKPLAKCVASSSCGGEKKDFRVFYGNDAFYTLFRLHQD</sequence>
<accession>A0AAU9NJM7</accession>
<feature type="compositionally biased region" description="Basic and acidic residues" evidence="1">
    <location>
        <begin position="12"/>
        <end position="30"/>
    </location>
</feature>
<dbReference type="AlphaFoldDB" id="A0AAU9NJM7"/>
<dbReference type="Proteomes" id="UP001157418">
    <property type="component" value="Unassembled WGS sequence"/>
</dbReference>
<comment type="caution">
    <text evidence="2">The sequence shown here is derived from an EMBL/GenBank/DDBJ whole genome shotgun (WGS) entry which is preliminary data.</text>
</comment>
<keyword evidence="3" id="KW-1185">Reference proteome</keyword>
<evidence type="ECO:0000256" key="1">
    <source>
        <dbReference type="SAM" id="MobiDB-lite"/>
    </source>
</evidence>
<name>A0AAU9NJM7_9ASTR</name>
<evidence type="ECO:0000313" key="3">
    <source>
        <dbReference type="Proteomes" id="UP001157418"/>
    </source>
</evidence>
<protein>
    <submittedName>
        <fullName evidence="2">Uncharacterized protein</fullName>
    </submittedName>
</protein>
<proteinExistence type="predicted"/>